<keyword evidence="7" id="KW-0067">ATP-binding</keyword>
<sequence>MSKFAESRVASFRSSRIPASPRPVGPCLNLNAVTGTGFRERWDLGLLGAVSQSRRRSARAWHGMERARRESECDAGAAGSPEQTDHPWNDLTTITTFDQGDNMRSTFCLNNIDENQNSGKIMPAGKSRKPQLTQATVLIESLLQQLCAILEGDKVRREKLYYAICKKLHDLQLINDTYDTMEFETLKGKYQRAFCQMLSVARGQPESDSVMFMPKFLIPKLRYHEEFQEISFIARGGFGEVYKARHRLDGIEYAIKKITMPTDRIEIIQKQLNEVRALAKLNHTNIVSYNAAWIESSSYNSSSVPPPDRKSYRSHTSKRHRKESKSYKSLIEDLFNSKKDVKTKKRSKIYGNIDDSDTNHDTISKRFEELDSSADITEERIIEKSNEEESTEESSSDVVSFRNSKSNENLDQTIIDTDTSGSYSVEESSSRDVCTYDKSRPYVTLYIQMALCEQTLEQWLRGRINVTPEPLARAIFQQILCGVDYMHSQKIVHHDIKPSNIFISTSGRLQIQLGDFGLACPLQIGNHHSVVGTHMYAAPEQLKGNCDPKSDVYSIGIVLVELLISIKTQMELSTIISCLKSGNVPEDLKRHKWAQIVKQLVQENPVKRPSTSQLLQNFNNDKDVIINGLKDTIVNLKNDNRIKDDTIQKLVLEIVLLKEEVQKLSIQQIVNNTTN</sequence>
<dbReference type="EC" id="2.7.11.1" evidence="1"/>
<evidence type="ECO:0000256" key="2">
    <source>
        <dbReference type="ARBA" id="ARBA00022527"/>
    </source>
</evidence>
<dbReference type="PROSITE" id="PS50011">
    <property type="entry name" value="PROTEIN_KINASE_DOM"/>
    <property type="match status" value="1"/>
</dbReference>
<dbReference type="PANTHER" id="PTHR11042">
    <property type="entry name" value="EUKARYOTIC TRANSLATION INITIATION FACTOR 2-ALPHA KINASE EIF2-ALPHA KINASE -RELATED"/>
    <property type="match status" value="1"/>
</dbReference>
<dbReference type="Gene3D" id="1.10.510.10">
    <property type="entry name" value="Transferase(Phosphotransferase) domain 1"/>
    <property type="match status" value="1"/>
</dbReference>
<dbReference type="Gene3D" id="3.30.200.20">
    <property type="entry name" value="Phosphorylase Kinase, domain 1"/>
    <property type="match status" value="1"/>
</dbReference>
<accession>A0A6J1QQF0</accession>
<dbReference type="InterPro" id="IPR050339">
    <property type="entry name" value="CC_SR_Kinase"/>
</dbReference>
<dbReference type="Pfam" id="PF00069">
    <property type="entry name" value="Pkinase"/>
    <property type="match status" value="2"/>
</dbReference>
<dbReference type="PROSITE" id="PS00108">
    <property type="entry name" value="PROTEIN_KINASE_ST"/>
    <property type="match status" value="1"/>
</dbReference>
<gene>
    <name evidence="13" type="primary">LOC112461670</name>
</gene>
<feature type="compositionally biased region" description="Basic and acidic residues" evidence="10">
    <location>
        <begin position="62"/>
        <end position="72"/>
    </location>
</feature>
<feature type="domain" description="Protein kinase" evidence="11">
    <location>
        <begin position="227"/>
        <end position="626"/>
    </location>
</feature>
<dbReference type="GO" id="GO:0005737">
    <property type="term" value="C:cytoplasm"/>
    <property type="evidence" value="ECO:0007669"/>
    <property type="project" value="TreeGrafter"/>
</dbReference>
<evidence type="ECO:0000256" key="3">
    <source>
        <dbReference type="ARBA" id="ARBA00022553"/>
    </source>
</evidence>
<dbReference type="InterPro" id="IPR000719">
    <property type="entry name" value="Prot_kinase_dom"/>
</dbReference>
<protein>
    <recommendedName>
        <fullName evidence="1">non-specific serine/threonine protein kinase</fullName>
        <ecNumber evidence="1">2.7.11.1</ecNumber>
    </recommendedName>
    <alternativeName>
        <fullName evidence="9">Heme-regulated eukaryotic initiation factor eIF-2-alpha kinase</fullName>
    </alternativeName>
</protein>
<dbReference type="GeneID" id="112461670"/>
<dbReference type="GO" id="GO:0005634">
    <property type="term" value="C:nucleus"/>
    <property type="evidence" value="ECO:0007669"/>
    <property type="project" value="TreeGrafter"/>
</dbReference>
<feature type="region of interest" description="Disordered" evidence="10">
    <location>
        <begin position="376"/>
        <end position="413"/>
    </location>
</feature>
<evidence type="ECO:0000256" key="1">
    <source>
        <dbReference type="ARBA" id="ARBA00012513"/>
    </source>
</evidence>
<feature type="region of interest" description="Disordered" evidence="10">
    <location>
        <begin position="298"/>
        <end position="325"/>
    </location>
</feature>
<evidence type="ECO:0000256" key="7">
    <source>
        <dbReference type="ARBA" id="ARBA00022840"/>
    </source>
</evidence>
<dbReference type="GO" id="GO:0004694">
    <property type="term" value="F:eukaryotic translation initiation factor 2alpha kinase activity"/>
    <property type="evidence" value="ECO:0007669"/>
    <property type="project" value="TreeGrafter"/>
</dbReference>
<evidence type="ECO:0000313" key="12">
    <source>
        <dbReference type="Proteomes" id="UP000504618"/>
    </source>
</evidence>
<evidence type="ECO:0000256" key="8">
    <source>
        <dbReference type="ARBA" id="ARBA00037982"/>
    </source>
</evidence>
<dbReference type="PANTHER" id="PTHR11042:SF187">
    <property type="entry name" value="EUKARYOTIC TRANSLATION INITIATION FACTOR 2-ALPHA KINASE 2"/>
    <property type="match status" value="1"/>
</dbReference>
<feature type="compositionally biased region" description="Basic residues" evidence="10">
    <location>
        <begin position="312"/>
        <end position="323"/>
    </location>
</feature>
<dbReference type="InterPro" id="IPR008271">
    <property type="entry name" value="Ser/Thr_kinase_AS"/>
</dbReference>
<evidence type="ECO:0000256" key="5">
    <source>
        <dbReference type="ARBA" id="ARBA00022741"/>
    </source>
</evidence>
<dbReference type="OrthoDB" id="1405469at2759"/>
<evidence type="ECO:0000256" key="4">
    <source>
        <dbReference type="ARBA" id="ARBA00022679"/>
    </source>
</evidence>
<evidence type="ECO:0000313" key="13">
    <source>
        <dbReference type="RefSeq" id="XP_024882770.1"/>
    </source>
</evidence>
<keyword evidence="2" id="KW-0723">Serine/threonine-protein kinase</keyword>
<keyword evidence="6" id="KW-0418">Kinase</keyword>
<feature type="compositionally biased region" description="Polar residues" evidence="10">
    <location>
        <begin position="397"/>
        <end position="413"/>
    </location>
</feature>
<dbReference type="AlphaFoldDB" id="A0A6J1QQF0"/>
<dbReference type="SUPFAM" id="SSF56112">
    <property type="entry name" value="Protein kinase-like (PK-like)"/>
    <property type="match status" value="1"/>
</dbReference>
<dbReference type="GO" id="GO:0005524">
    <property type="term" value="F:ATP binding"/>
    <property type="evidence" value="ECO:0007669"/>
    <property type="project" value="UniProtKB-KW"/>
</dbReference>
<dbReference type="SMART" id="SM00220">
    <property type="entry name" value="S_TKc"/>
    <property type="match status" value="1"/>
</dbReference>
<evidence type="ECO:0000256" key="10">
    <source>
        <dbReference type="SAM" id="MobiDB-lite"/>
    </source>
</evidence>
<feature type="region of interest" description="Disordered" evidence="10">
    <location>
        <begin position="57"/>
        <end position="90"/>
    </location>
</feature>
<feature type="compositionally biased region" description="Basic and acidic residues" evidence="10">
    <location>
        <begin position="377"/>
        <end position="387"/>
    </location>
</feature>
<dbReference type="Proteomes" id="UP000504618">
    <property type="component" value="Unplaced"/>
</dbReference>
<keyword evidence="5" id="KW-0547">Nucleotide-binding</keyword>
<dbReference type="RefSeq" id="XP_024882770.1">
    <property type="nucleotide sequence ID" value="XM_025027002.1"/>
</dbReference>
<reference evidence="13" key="1">
    <citation type="submission" date="2025-08" db="UniProtKB">
        <authorList>
            <consortium name="RefSeq"/>
        </authorList>
    </citation>
    <scope>IDENTIFICATION</scope>
    <source>
        <tissue evidence="13">Whole body</tissue>
    </source>
</reference>
<dbReference type="InterPro" id="IPR011009">
    <property type="entry name" value="Kinase-like_dom_sf"/>
</dbReference>
<name>A0A6J1QQF0_9HYME</name>
<keyword evidence="12" id="KW-1185">Reference proteome</keyword>
<dbReference type="Pfam" id="PF22949">
    <property type="entry name" value="HRI2_3H"/>
    <property type="match status" value="1"/>
</dbReference>
<evidence type="ECO:0000259" key="11">
    <source>
        <dbReference type="PROSITE" id="PS50011"/>
    </source>
</evidence>
<evidence type="ECO:0000256" key="9">
    <source>
        <dbReference type="ARBA" id="ARBA00042914"/>
    </source>
</evidence>
<keyword evidence="4" id="KW-0808">Transferase</keyword>
<organism evidence="12 13">
    <name type="scientific">Temnothorax curvispinosus</name>
    <dbReference type="NCBI Taxonomy" id="300111"/>
    <lineage>
        <taxon>Eukaryota</taxon>
        <taxon>Metazoa</taxon>
        <taxon>Ecdysozoa</taxon>
        <taxon>Arthropoda</taxon>
        <taxon>Hexapoda</taxon>
        <taxon>Insecta</taxon>
        <taxon>Pterygota</taxon>
        <taxon>Neoptera</taxon>
        <taxon>Endopterygota</taxon>
        <taxon>Hymenoptera</taxon>
        <taxon>Apocrita</taxon>
        <taxon>Aculeata</taxon>
        <taxon>Formicoidea</taxon>
        <taxon>Formicidae</taxon>
        <taxon>Myrmicinae</taxon>
        <taxon>Temnothorax</taxon>
    </lineage>
</organism>
<evidence type="ECO:0000256" key="6">
    <source>
        <dbReference type="ARBA" id="ARBA00022777"/>
    </source>
</evidence>
<keyword evidence="3" id="KW-0597">Phosphoprotein</keyword>
<comment type="similarity">
    <text evidence="8">Belongs to the protein kinase superfamily. Ser/Thr protein kinase family. GCN2 subfamily.</text>
</comment>
<proteinExistence type="inferred from homology"/>
<dbReference type="InterPro" id="IPR054521">
    <property type="entry name" value="HRI2_3H"/>
</dbReference>